<dbReference type="PROSITE" id="PS50994">
    <property type="entry name" value="INTEGRASE"/>
    <property type="match status" value="1"/>
</dbReference>
<dbReference type="InterPro" id="IPR043502">
    <property type="entry name" value="DNA/RNA_pol_sf"/>
</dbReference>
<feature type="region of interest" description="Disordered" evidence="1">
    <location>
        <begin position="10"/>
        <end position="55"/>
    </location>
</feature>
<dbReference type="InterPro" id="IPR036397">
    <property type="entry name" value="RNaseH_sf"/>
</dbReference>
<dbReference type="AlphaFoldDB" id="A0A2N9HTQ4"/>
<organism evidence="3">
    <name type="scientific">Fagus sylvatica</name>
    <name type="common">Beechnut</name>
    <dbReference type="NCBI Taxonomy" id="28930"/>
    <lineage>
        <taxon>Eukaryota</taxon>
        <taxon>Viridiplantae</taxon>
        <taxon>Streptophyta</taxon>
        <taxon>Embryophyta</taxon>
        <taxon>Tracheophyta</taxon>
        <taxon>Spermatophyta</taxon>
        <taxon>Magnoliopsida</taxon>
        <taxon>eudicotyledons</taxon>
        <taxon>Gunneridae</taxon>
        <taxon>Pentapetalae</taxon>
        <taxon>rosids</taxon>
        <taxon>fabids</taxon>
        <taxon>Fagales</taxon>
        <taxon>Fagaceae</taxon>
        <taxon>Fagus</taxon>
    </lineage>
</organism>
<dbReference type="FunFam" id="3.30.70.270:FF:000020">
    <property type="entry name" value="Transposon Tf2-6 polyprotein-like Protein"/>
    <property type="match status" value="1"/>
</dbReference>
<evidence type="ECO:0000259" key="2">
    <source>
        <dbReference type="PROSITE" id="PS50994"/>
    </source>
</evidence>
<evidence type="ECO:0000256" key="1">
    <source>
        <dbReference type="SAM" id="MobiDB-lite"/>
    </source>
</evidence>
<dbReference type="Gene3D" id="3.30.420.10">
    <property type="entry name" value="Ribonuclease H-like superfamily/Ribonuclease H"/>
    <property type="match status" value="1"/>
</dbReference>
<feature type="compositionally biased region" description="Acidic residues" evidence="1">
    <location>
        <begin position="1106"/>
        <end position="1117"/>
    </location>
</feature>
<name>A0A2N9HTQ4_FAGSY</name>
<sequence length="1117" mass="126207">MAALTDAIAQLRRDHHNPGNPENNNEDGSVNHNQGGQNNHGGNTNGLQGGNNGGVQPRFAGLDFPRFNGEDPTGWIYIAEQFFHYQGTTAIEKVLLASFHLQALAKLRQTGTICEYQNNFEQLAAMVHDWLESALIGSYIGGLKDEIRTEVKLFQPTSLPLTISLARLQEDKLQKMRRSLARLPLLPTPSAKPPFIPTNSTRVPLGTNFKMLTWNEMQAHREKGLCYNCNEKFASGHRCKTQEVFLLEVLTEDVKDDLQYEETARDEATVPPKILLHRVSTPQTILYSLDLQGSNAVLGMQWLRSLGRVLHDWEKLTMEFTVANQQCLIRGNSPKGCTHRLVHSIHRLLSNEFEPFLMQTVAATNGDFETHLNLGKATKLDQLLIHYQAVFQVPTELPPVRAHDHRITLELGTGVVNVQPYRYPHIQKTEIEREVEEMPAIGIIQPSFSPFSSSVLLVKKKDGSWRFCVDYLPSIAPPSKTATPFRLTNALATFQSLMNDLFRSALRSQQLFVNRSKCLIGHHEVDYLGHMICTKGVLADPEKLRSMNTWPTPTTATALREFLGLTGYYRKFIQNYGAIAAPLTKLLKKNGFRWSDQAAAAFEHFKGGTHAGESTYYILQQGYFRKSSNVIHLRERINGSGARSAQMVELLIGTPLPNLHGSSQPQILAGAANHHLGPATDLNAISCPQHSWLEELHREAHSHPELVALKETIARETTTTTKFTEKGGLLWHHDRLVIPASSQYKTYVIREFHDTSIGGHSRCDMCQRNKHDTLSLAELLQPLSISDWVWEDISLDFIEGLPISNGFSMILVVVDRLTKYGHFIAMKHPYTAKTVVATFVKEISRLHGMPRSIVSDRDKVFTSQLWTEYFRLQDSELRMGSAYHSQTDGQTEALNKFLETYLRCFALYGRPPPSVHSYEYGSTTVAQVEGSLLERDDMLQVLKDNLVLAQNHMKTNADRHRHDQEFGVDDLVNLKLQPFRQMSLRKSRKMKLSPQFYGPYRIKKKLGAADCVVEELPTATDDGTIRLKPKRLIDIRWVRHGSKTIQEALVQWTSLSLEDATSEGYAELKMQFPHLNLEDKIRLEGEGNVMTREAGDSNHGAMQEDMQVDMDEEISSQ</sequence>
<proteinExistence type="predicted"/>
<evidence type="ECO:0000313" key="3">
    <source>
        <dbReference type="EMBL" id="SPD17406.1"/>
    </source>
</evidence>
<reference evidence="3" key="1">
    <citation type="submission" date="2018-02" db="EMBL/GenBank/DDBJ databases">
        <authorList>
            <person name="Cohen D.B."/>
            <person name="Kent A.D."/>
        </authorList>
    </citation>
    <scope>NUCLEOTIDE SEQUENCE</scope>
</reference>
<dbReference type="Gene3D" id="3.30.70.270">
    <property type="match status" value="1"/>
</dbReference>
<protein>
    <recommendedName>
        <fullName evidence="2">Integrase catalytic domain-containing protein</fullName>
    </recommendedName>
</protein>
<dbReference type="EMBL" id="OIVN01004445">
    <property type="protein sequence ID" value="SPD17406.1"/>
    <property type="molecule type" value="Genomic_DNA"/>
</dbReference>
<dbReference type="InterPro" id="IPR012337">
    <property type="entry name" value="RNaseH-like_sf"/>
</dbReference>
<dbReference type="PANTHER" id="PTHR37984:SF5">
    <property type="entry name" value="PROTEIN NYNRIN-LIKE"/>
    <property type="match status" value="1"/>
</dbReference>
<dbReference type="SUPFAM" id="SSF53098">
    <property type="entry name" value="Ribonuclease H-like"/>
    <property type="match status" value="1"/>
</dbReference>
<feature type="compositionally biased region" description="Low complexity" evidence="1">
    <location>
        <begin position="18"/>
        <end position="42"/>
    </location>
</feature>
<dbReference type="InterPro" id="IPR001584">
    <property type="entry name" value="Integrase_cat-core"/>
</dbReference>
<dbReference type="InterPro" id="IPR050951">
    <property type="entry name" value="Retrovirus_Pol_polyprotein"/>
</dbReference>
<feature type="domain" description="Integrase catalytic" evidence="2">
    <location>
        <begin position="778"/>
        <end position="903"/>
    </location>
</feature>
<dbReference type="GO" id="GO:0003676">
    <property type="term" value="F:nucleic acid binding"/>
    <property type="evidence" value="ECO:0007669"/>
    <property type="project" value="InterPro"/>
</dbReference>
<dbReference type="PANTHER" id="PTHR37984">
    <property type="entry name" value="PROTEIN CBG26694"/>
    <property type="match status" value="1"/>
</dbReference>
<feature type="compositionally biased region" description="Gly residues" evidence="1">
    <location>
        <begin position="43"/>
        <end position="53"/>
    </location>
</feature>
<accession>A0A2N9HTQ4</accession>
<dbReference type="Gene3D" id="3.10.10.10">
    <property type="entry name" value="HIV Type 1 Reverse Transcriptase, subunit A, domain 1"/>
    <property type="match status" value="1"/>
</dbReference>
<dbReference type="SUPFAM" id="SSF56672">
    <property type="entry name" value="DNA/RNA polymerases"/>
    <property type="match status" value="1"/>
</dbReference>
<feature type="region of interest" description="Disordered" evidence="1">
    <location>
        <begin position="1092"/>
        <end position="1117"/>
    </location>
</feature>
<gene>
    <name evidence="3" type="ORF">FSB_LOCUS45288</name>
</gene>
<dbReference type="InterPro" id="IPR043128">
    <property type="entry name" value="Rev_trsase/Diguanyl_cyclase"/>
</dbReference>
<dbReference type="GO" id="GO:0015074">
    <property type="term" value="P:DNA integration"/>
    <property type="evidence" value="ECO:0007669"/>
    <property type="project" value="InterPro"/>
</dbReference>